<keyword evidence="1" id="KW-0472">Membrane</keyword>
<dbReference type="GO" id="GO:0004527">
    <property type="term" value="F:exonuclease activity"/>
    <property type="evidence" value="ECO:0007669"/>
    <property type="project" value="UniProtKB-KW"/>
</dbReference>
<dbReference type="GO" id="GO:0004519">
    <property type="term" value="F:endonuclease activity"/>
    <property type="evidence" value="ECO:0007669"/>
    <property type="project" value="UniProtKB-KW"/>
</dbReference>
<keyword evidence="1" id="KW-0812">Transmembrane</keyword>
<dbReference type="Proteomes" id="UP000320593">
    <property type="component" value="Unassembled WGS sequence"/>
</dbReference>
<evidence type="ECO:0000256" key="1">
    <source>
        <dbReference type="SAM" id="Phobius"/>
    </source>
</evidence>
<dbReference type="InterPro" id="IPR036691">
    <property type="entry name" value="Endo/exonu/phosph_ase_sf"/>
</dbReference>
<comment type="caution">
    <text evidence="3">The sequence shown here is derived from an EMBL/GenBank/DDBJ whole genome shotgun (WGS) entry which is preliminary data.</text>
</comment>
<evidence type="ECO:0000259" key="2">
    <source>
        <dbReference type="Pfam" id="PF03372"/>
    </source>
</evidence>
<gene>
    <name evidence="3" type="ORF">JM93_01110</name>
</gene>
<dbReference type="EMBL" id="VLLF01000002">
    <property type="protein sequence ID" value="TWI90133.1"/>
    <property type="molecule type" value="Genomic_DNA"/>
</dbReference>
<name>A0A562TA07_9HYPH</name>
<keyword evidence="3" id="KW-0255">Endonuclease</keyword>
<dbReference type="InterPro" id="IPR005135">
    <property type="entry name" value="Endo/exonuclease/phosphatase"/>
</dbReference>
<proteinExistence type="predicted"/>
<keyword evidence="3" id="KW-0378">Hydrolase</keyword>
<feature type="transmembrane region" description="Helical" evidence="1">
    <location>
        <begin position="7"/>
        <end position="28"/>
    </location>
</feature>
<accession>A0A562TA07</accession>
<keyword evidence="4" id="KW-1185">Reference proteome</keyword>
<feature type="domain" description="Endonuclease/exonuclease/phosphatase" evidence="2">
    <location>
        <begin position="98"/>
        <end position="304"/>
    </location>
</feature>
<evidence type="ECO:0000313" key="4">
    <source>
        <dbReference type="Proteomes" id="UP000320593"/>
    </source>
</evidence>
<dbReference type="Pfam" id="PF03372">
    <property type="entry name" value="Exo_endo_phos"/>
    <property type="match status" value="1"/>
</dbReference>
<keyword evidence="3" id="KW-0269">Exonuclease</keyword>
<reference evidence="3 4" key="1">
    <citation type="submission" date="2019-07" db="EMBL/GenBank/DDBJ databases">
        <title>Genomic Encyclopedia of Archaeal and Bacterial Type Strains, Phase II (KMG-II): from individual species to whole genera.</title>
        <authorList>
            <person name="Goeker M."/>
        </authorList>
    </citation>
    <scope>NUCLEOTIDE SEQUENCE [LARGE SCALE GENOMIC DNA]</scope>
    <source>
        <strain evidence="3 4">ATCC BAA-252</strain>
    </source>
</reference>
<keyword evidence="1" id="KW-1133">Transmembrane helix</keyword>
<protein>
    <submittedName>
        <fullName evidence="3">Endonuclease/exonuclease/phosphatase (EEP) superfamily protein YafD</fullName>
    </submittedName>
</protein>
<dbReference type="AlphaFoldDB" id="A0A562TA07"/>
<evidence type="ECO:0000313" key="3">
    <source>
        <dbReference type="EMBL" id="TWI90133.1"/>
    </source>
</evidence>
<keyword evidence="3" id="KW-0540">Nuclease</keyword>
<sequence length="317" mass="33649">MQVFLNGALTVFVCCVGIAAAGSLGWPMDLFSHFQVQALLAGVGFAAVFAVLRAPRRAALSALCACYAFWQISGSVTWHAKAGEHFSAGPTISVVAANLFGSAQALNALEQRANMQSADLAILTELPAHASNANRLALLHLPYLAGRPNLAGPGQPSTVILSAWPPKEQTLVKVGRNPAEIVRARYCPDGLRTCFSVFALHPLPPLSPRFYDQQEAILARLSVELDAADGPVIVAGDFNATPWSPLFKRLLRSTGLERVDCGGFLRPTWLSTTPGLGLPLDHILLRGDIVETGCAVGPLSGSDHAPVRADLNLMVDD</sequence>
<dbReference type="SUPFAM" id="SSF56219">
    <property type="entry name" value="DNase I-like"/>
    <property type="match status" value="1"/>
</dbReference>
<organism evidence="3 4">
    <name type="scientific">Roseibium hamelinense</name>
    <dbReference type="NCBI Taxonomy" id="150831"/>
    <lineage>
        <taxon>Bacteria</taxon>
        <taxon>Pseudomonadati</taxon>
        <taxon>Pseudomonadota</taxon>
        <taxon>Alphaproteobacteria</taxon>
        <taxon>Hyphomicrobiales</taxon>
        <taxon>Stappiaceae</taxon>
        <taxon>Roseibium</taxon>
    </lineage>
</organism>
<feature type="transmembrane region" description="Helical" evidence="1">
    <location>
        <begin position="34"/>
        <end position="52"/>
    </location>
</feature>
<dbReference type="Gene3D" id="3.60.10.10">
    <property type="entry name" value="Endonuclease/exonuclease/phosphatase"/>
    <property type="match status" value="1"/>
</dbReference>